<keyword evidence="1" id="KW-1133">Transmembrane helix</keyword>
<organism evidence="2 3">
    <name type="scientific">Pedobacter duraquae</name>
    <dbReference type="NCBI Taxonomy" id="425511"/>
    <lineage>
        <taxon>Bacteria</taxon>
        <taxon>Pseudomonadati</taxon>
        <taxon>Bacteroidota</taxon>
        <taxon>Sphingobacteriia</taxon>
        <taxon>Sphingobacteriales</taxon>
        <taxon>Sphingobacteriaceae</taxon>
        <taxon>Pedobacter</taxon>
    </lineage>
</organism>
<gene>
    <name evidence="2" type="ORF">CLV32_3538</name>
</gene>
<evidence type="ECO:0000313" key="3">
    <source>
        <dbReference type="Proteomes" id="UP000295499"/>
    </source>
</evidence>
<keyword evidence="1" id="KW-0472">Membrane</keyword>
<keyword evidence="1" id="KW-0812">Transmembrane</keyword>
<keyword evidence="3" id="KW-1185">Reference proteome</keyword>
<proteinExistence type="predicted"/>
<dbReference type="EMBL" id="SNWM01000004">
    <property type="protein sequence ID" value="TDO20903.1"/>
    <property type="molecule type" value="Genomic_DNA"/>
</dbReference>
<dbReference type="RefSeq" id="WP_133557770.1">
    <property type="nucleotide sequence ID" value="NZ_SNWM01000004.1"/>
</dbReference>
<feature type="transmembrane region" description="Helical" evidence="1">
    <location>
        <begin position="38"/>
        <end position="56"/>
    </location>
</feature>
<feature type="transmembrane region" description="Helical" evidence="1">
    <location>
        <begin position="71"/>
        <end position="88"/>
    </location>
</feature>
<protein>
    <submittedName>
        <fullName evidence="2">Uncharacterized protein</fullName>
    </submittedName>
</protein>
<evidence type="ECO:0000313" key="2">
    <source>
        <dbReference type="EMBL" id="TDO20903.1"/>
    </source>
</evidence>
<comment type="caution">
    <text evidence="2">The sequence shown here is derived from an EMBL/GenBank/DDBJ whole genome shotgun (WGS) entry which is preliminary data.</text>
</comment>
<feature type="transmembrane region" description="Helical" evidence="1">
    <location>
        <begin position="6"/>
        <end position="26"/>
    </location>
</feature>
<name>A0A4R6IF06_9SPHI</name>
<dbReference type="AlphaFoldDB" id="A0A4R6IF06"/>
<accession>A0A4R6IF06</accession>
<dbReference type="Proteomes" id="UP000295499">
    <property type="component" value="Unassembled WGS sequence"/>
</dbReference>
<reference evidence="2 3" key="1">
    <citation type="submission" date="2019-03" db="EMBL/GenBank/DDBJ databases">
        <title>Genomic Encyclopedia of Archaeal and Bacterial Type Strains, Phase II (KMG-II): from individual species to whole genera.</title>
        <authorList>
            <person name="Goeker M."/>
        </authorList>
    </citation>
    <scope>NUCLEOTIDE SEQUENCE [LARGE SCALE GENOMIC DNA]</scope>
    <source>
        <strain evidence="2 3">DSM 19034</strain>
    </source>
</reference>
<sequence>MKKSTVTPLLIIAAISLLIAICVPFIPDEDRLHRSGVNVSWIIPLLLVIAALIAWGTDHLVKKYTIGPKKVWMIEGLMTGFIILYAFLMR</sequence>
<evidence type="ECO:0000256" key="1">
    <source>
        <dbReference type="SAM" id="Phobius"/>
    </source>
</evidence>